<comment type="caution">
    <text evidence="2">The sequence shown here is derived from an EMBL/GenBank/DDBJ whole genome shotgun (WGS) entry which is preliminary data.</text>
</comment>
<gene>
    <name evidence="2" type="ORF">S01H1_56132</name>
</gene>
<reference evidence="2" key="1">
    <citation type="journal article" date="2014" name="Front. Microbiol.">
        <title>High frequency of phylogenetically diverse reductive dehalogenase-homologous genes in deep subseafloor sedimentary metagenomes.</title>
        <authorList>
            <person name="Kawai M."/>
            <person name="Futagami T."/>
            <person name="Toyoda A."/>
            <person name="Takaki Y."/>
            <person name="Nishi S."/>
            <person name="Hori S."/>
            <person name="Arai W."/>
            <person name="Tsubouchi T."/>
            <person name="Morono Y."/>
            <person name="Uchiyama I."/>
            <person name="Ito T."/>
            <person name="Fujiyama A."/>
            <person name="Inagaki F."/>
            <person name="Takami H."/>
        </authorList>
    </citation>
    <scope>NUCLEOTIDE SEQUENCE</scope>
    <source>
        <strain evidence="2">Expedition CK06-06</strain>
    </source>
</reference>
<keyword evidence="1" id="KW-0812">Transmembrane</keyword>
<proteinExistence type="predicted"/>
<feature type="transmembrane region" description="Helical" evidence="1">
    <location>
        <begin position="220"/>
        <end position="237"/>
    </location>
</feature>
<feature type="transmembrane region" description="Helical" evidence="1">
    <location>
        <begin position="21"/>
        <end position="40"/>
    </location>
</feature>
<keyword evidence="1" id="KW-0472">Membrane</keyword>
<feature type="transmembrane region" description="Helical" evidence="1">
    <location>
        <begin position="187"/>
        <end position="208"/>
    </location>
</feature>
<evidence type="ECO:0000313" key="2">
    <source>
        <dbReference type="EMBL" id="GAG16086.1"/>
    </source>
</evidence>
<dbReference type="EMBL" id="BARS01036527">
    <property type="protein sequence ID" value="GAG16086.1"/>
    <property type="molecule type" value="Genomic_DNA"/>
</dbReference>
<dbReference type="PANTHER" id="PTHR10790">
    <property type="entry name" value="TPR-DOMAIN CONTAINING PROTEIN"/>
    <property type="match status" value="1"/>
</dbReference>
<dbReference type="Pfam" id="PF10060">
    <property type="entry name" value="DUF2298"/>
    <property type="match status" value="1"/>
</dbReference>
<dbReference type="PANTHER" id="PTHR10790:SF51">
    <property type="entry name" value="TETRATRICOPEPTIDE REPEAT PROTEIN"/>
    <property type="match status" value="1"/>
</dbReference>
<name>X0WTN8_9ZZZZ</name>
<evidence type="ECO:0000256" key="1">
    <source>
        <dbReference type="SAM" id="Phobius"/>
    </source>
</evidence>
<organism evidence="2">
    <name type="scientific">marine sediment metagenome</name>
    <dbReference type="NCBI Taxonomy" id="412755"/>
    <lineage>
        <taxon>unclassified sequences</taxon>
        <taxon>metagenomes</taxon>
        <taxon>ecological metagenomes</taxon>
    </lineage>
</organism>
<dbReference type="InterPro" id="IPR018746">
    <property type="entry name" value="DUF2298"/>
</dbReference>
<protein>
    <submittedName>
        <fullName evidence="2">Uncharacterized protein</fullName>
    </submittedName>
</protein>
<keyword evidence="1" id="KW-1133">Transmembrane helix</keyword>
<sequence>ILKSDTYPPYDPWFSGGYINYYYYGFLLLGVLVKWLGIVPSIAYNLIIPTVFSLIAMSAFSIGWSLLARNNWRENGSYIHKLPLISGIAAALGMAVLGNLGTARMIYQGFQRLGSPGDVIEGVGVITRFVWAGKGFIQTILGASLPYGLADWYWIPSRAISAPGEVEPITEFPFFTVLYGDPHAHLYAMPLALLGLGWAVSVVLGKVWATNYPDSLHRSIPRVIIGLLLGGLVYGSLRPTNTWDMPTYLAIGVVALG</sequence>
<feature type="non-terminal residue" evidence="2">
    <location>
        <position position="1"/>
    </location>
</feature>
<feature type="transmembrane region" description="Helical" evidence="1">
    <location>
        <begin position="88"/>
        <end position="107"/>
    </location>
</feature>
<accession>X0WTN8</accession>
<dbReference type="AlphaFoldDB" id="X0WTN8"/>
<feature type="non-terminal residue" evidence="2">
    <location>
        <position position="257"/>
    </location>
</feature>
<feature type="transmembrane region" description="Helical" evidence="1">
    <location>
        <begin position="46"/>
        <end position="67"/>
    </location>
</feature>